<feature type="chain" id="PRO_5040329012" evidence="2">
    <location>
        <begin position="22"/>
        <end position="312"/>
    </location>
</feature>
<feature type="region of interest" description="Disordered" evidence="1">
    <location>
        <begin position="258"/>
        <end position="292"/>
    </location>
</feature>
<organism evidence="3 4">
    <name type="scientific">[Candida] railenensis</name>
    <dbReference type="NCBI Taxonomy" id="45579"/>
    <lineage>
        <taxon>Eukaryota</taxon>
        <taxon>Fungi</taxon>
        <taxon>Dikarya</taxon>
        <taxon>Ascomycota</taxon>
        <taxon>Saccharomycotina</taxon>
        <taxon>Pichiomycetes</taxon>
        <taxon>Debaryomycetaceae</taxon>
        <taxon>Kurtzmaniella</taxon>
    </lineage>
</organism>
<reference evidence="3" key="1">
    <citation type="submission" date="2022-03" db="EMBL/GenBank/DDBJ databases">
        <authorList>
            <person name="Legras J.-L."/>
            <person name="Devillers H."/>
            <person name="Grondin C."/>
        </authorList>
    </citation>
    <scope>NUCLEOTIDE SEQUENCE</scope>
    <source>
        <strain evidence="3">CLIB 1423</strain>
    </source>
</reference>
<evidence type="ECO:0000256" key="2">
    <source>
        <dbReference type="SAM" id="SignalP"/>
    </source>
</evidence>
<dbReference type="OrthoDB" id="4018368at2759"/>
<evidence type="ECO:0000256" key="1">
    <source>
        <dbReference type="SAM" id="MobiDB-lite"/>
    </source>
</evidence>
<keyword evidence="4" id="KW-1185">Reference proteome</keyword>
<proteinExistence type="predicted"/>
<feature type="compositionally biased region" description="Low complexity" evidence="1">
    <location>
        <begin position="259"/>
        <end position="290"/>
    </location>
</feature>
<feature type="region of interest" description="Disordered" evidence="1">
    <location>
        <begin position="191"/>
        <end position="217"/>
    </location>
</feature>
<evidence type="ECO:0000313" key="3">
    <source>
        <dbReference type="EMBL" id="CAH2353141.1"/>
    </source>
</evidence>
<dbReference type="Proteomes" id="UP000837801">
    <property type="component" value="Unassembled WGS sequence"/>
</dbReference>
<name>A0A9P0QRA5_9ASCO</name>
<protein>
    <submittedName>
        <fullName evidence="3">Cell wall protein Pga30p</fullName>
    </submittedName>
</protein>
<feature type="signal peptide" evidence="2">
    <location>
        <begin position="1"/>
        <end position="21"/>
    </location>
</feature>
<keyword evidence="2" id="KW-0732">Signal</keyword>
<gene>
    <name evidence="3" type="ORF">CLIB1423_09S03686</name>
</gene>
<comment type="caution">
    <text evidence="3">The sequence shown here is derived from an EMBL/GenBank/DDBJ whole genome shotgun (WGS) entry which is preliminary data.</text>
</comment>
<sequence>MKKMRLSSVVLSITAVKAVLATTYSVELYVDSTDDSIAGKALSSIHEGAGINYFLLGTSPEVLTYDDSTQFLGGEVGYVSTYDDFLLEGVLGAGNITFDGEHLVVNDIKDFYAAKNVNDPYQYSTQSYIVLSSNSDATDSIKFNIKVSGLPSSLASSSLAASEAVSDTSSTLVSSVSASSSTIEATELLTASRSSVESSSTESVEEQSTTDSTSVSESGISRFATSSASGLVKSSSIINSTITTAILTSSARNSTSVRTSQTSSLTSITTDSTHSTHSSSSATGTGSSSSKGAANKLNSLGAGLIAVACYLL</sequence>
<evidence type="ECO:0000313" key="4">
    <source>
        <dbReference type="Proteomes" id="UP000837801"/>
    </source>
</evidence>
<dbReference type="EMBL" id="CAKXYY010000009">
    <property type="protein sequence ID" value="CAH2353141.1"/>
    <property type="molecule type" value="Genomic_DNA"/>
</dbReference>
<dbReference type="AlphaFoldDB" id="A0A9P0QRA5"/>
<accession>A0A9P0QRA5</accession>